<accession>A0ACB1AKG2</accession>
<name>A0ACB1AKG2_MELEN</name>
<comment type="caution">
    <text evidence="1">The sequence shown here is derived from an EMBL/GenBank/DDBJ whole genome shotgun (WGS) entry which is preliminary data.</text>
</comment>
<reference evidence="1" key="1">
    <citation type="submission" date="2023-11" db="EMBL/GenBank/DDBJ databases">
        <authorList>
            <person name="Poullet M."/>
        </authorList>
    </citation>
    <scope>NUCLEOTIDE SEQUENCE</scope>
    <source>
        <strain evidence="1">E1834</strain>
    </source>
</reference>
<evidence type="ECO:0000313" key="1">
    <source>
        <dbReference type="EMBL" id="CAK5092042.1"/>
    </source>
</evidence>
<dbReference type="EMBL" id="CAVMJV010000091">
    <property type="protein sequence ID" value="CAK5092042.1"/>
    <property type="molecule type" value="Genomic_DNA"/>
</dbReference>
<gene>
    <name evidence="1" type="ORF">MENTE1834_LOCUS39913</name>
</gene>
<protein>
    <submittedName>
        <fullName evidence="1">Uncharacterized protein</fullName>
    </submittedName>
</protein>
<sequence>MASFIKSNKGREKLIYGEYIYTKYKDGKENKRHWRCELWRSDKCHGTATTDNNNTVTIGQQHNHGPSPTRIELARIKDNINKAAINSTLSPRAVVNSQLAGISDKVKVYIFY</sequence>
<keyword evidence="2" id="KW-1185">Reference proteome</keyword>
<organism evidence="1 2">
    <name type="scientific">Meloidogyne enterolobii</name>
    <name type="common">Root-knot nematode worm</name>
    <name type="synonym">Meloidogyne mayaguensis</name>
    <dbReference type="NCBI Taxonomy" id="390850"/>
    <lineage>
        <taxon>Eukaryota</taxon>
        <taxon>Metazoa</taxon>
        <taxon>Ecdysozoa</taxon>
        <taxon>Nematoda</taxon>
        <taxon>Chromadorea</taxon>
        <taxon>Rhabditida</taxon>
        <taxon>Tylenchina</taxon>
        <taxon>Tylenchomorpha</taxon>
        <taxon>Tylenchoidea</taxon>
        <taxon>Meloidogynidae</taxon>
        <taxon>Meloidogyninae</taxon>
        <taxon>Meloidogyne</taxon>
    </lineage>
</organism>
<proteinExistence type="predicted"/>
<dbReference type="Proteomes" id="UP001497535">
    <property type="component" value="Unassembled WGS sequence"/>
</dbReference>
<evidence type="ECO:0000313" key="2">
    <source>
        <dbReference type="Proteomes" id="UP001497535"/>
    </source>
</evidence>